<dbReference type="InterPro" id="IPR010296">
    <property type="entry name" value="DUF899_thioredox"/>
</dbReference>
<organism evidence="1 2">
    <name type="scientific">Amycolatopsis iheyensis</name>
    <dbReference type="NCBI Taxonomy" id="2945988"/>
    <lineage>
        <taxon>Bacteria</taxon>
        <taxon>Bacillati</taxon>
        <taxon>Actinomycetota</taxon>
        <taxon>Actinomycetes</taxon>
        <taxon>Pseudonocardiales</taxon>
        <taxon>Pseudonocardiaceae</taxon>
        <taxon>Amycolatopsis</taxon>
    </lineage>
</organism>
<evidence type="ECO:0000313" key="2">
    <source>
        <dbReference type="Proteomes" id="UP001144096"/>
    </source>
</evidence>
<dbReference type="EMBL" id="JAMXQV010000004">
    <property type="protein sequence ID" value="MCR6483542.1"/>
    <property type="molecule type" value="Genomic_DNA"/>
</dbReference>
<protein>
    <submittedName>
        <fullName evidence="1">DUF899 domain-containing protein</fullName>
    </submittedName>
</protein>
<accession>A0A9X2NAB9</accession>
<comment type="caution">
    <text evidence="1">The sequence shown here is derived from an EMBL/GenBank/DDBJ whole genome shotgun (WGS) entry which is preliminary data.</text>
</comment>
<keyword evidence="2" id="KW-1185">Reference proteome</keyword>
<evidence type="ECO:0000313" key="1">
    <source>
        <dbReference type="EMBL" id="MCR6483542.1"/>
    </source>
</evidence>
<sequence>MTELLLPALGVPKPTRPRTVPATAYEFIGPAGPVTLAGLADGHRRLAVYHTMPCRSHPGAAVPAERIAAALHAAGTRLVIVSRAPYEKVEQYGRHFGWGLPVYSAVDTGFDADFPATGYLAGPDRDERDEVTGLSFFARDRAAVWHLGSTAVPCLDFLELADVAGERRGR</sequence>
<dbReference type="Pfam" id="PF05988">
    <property type="entry name" value="DUF899"/>
    <property type="match status" value="1"/>
</dbReference>
<dbReference type="Proteomes" id="UP001144096">
    <property type="component" value="Unassembled WGS sequence"/>
</dbReference>
<dbReference type="AlphaFoldDB" id="A0A9X2NAB9"/>
<reference evidence="1" key="1">
    <citation type="submission" date="2022-06" db="EMBL/GenBank/DDBJ databases">
        <title>Amycolatopsis iheyaensis sp. nov., a new species of the genus Amycolatopsis isolated from soil in Iheya island, Japan.</title>
        <authorList>
            <person name="Ngamcharungchit C."/>
            <person name="Kanto H."/>
            <person name="Take A."/>
            <person name="Intra B."/>
            <person name="Matsumoto A."/>
            <person name="Panbangred W."/>
            <person name="Inahashi Y."/>
        </authorList>
    </citation>
    <scope>NUCLEOTIDE SEQUENCE</scope>
    <source>
        <strain evidence="1">OK19-0408</strain>
    </source>
</reference>
<gene>
    <name evidence="1" type="ORF">M8542_12015</name>
</gene>
<dbReference type="RefSeq" id="WP_257920156.1">
    <property type="nucleotide sequence ID" value="NZ_JAMXQV010000004.1"/>
</dbReference>
<name>A0A9X2NAB9_9PSEU</name>
<proteinExistence type="predicted"/>